<proteinExistence type="predicted"/>
<dbReference type="EMBL" id="JAPVEA010000009">
    <property type="protein sequence ID" value="KAJ5432369.1"/>
    <property type="molecule type" value="Genomic_DNA"/>
</dbReference>
<dbReference type="GeneID" id="81605150"/>
<dbReference type="RefSeq" id="XP_056759661.1">
    <property type="nucleotide sequence ID" value="XM_056914907.1"/>
</dbReference>
<evidence type="ECO:0000259" key="2">
    <source>
        <dbReference type="Pfam" id="PF24883"/>
    </source>
</evidence>
<sequence>MDLSPEVDLFSCNKTLEKAFRKGDLTPRLYNAFSRMTLDLLEQDEVYNQWISTSHSALFLVSGRTKPESRDGHNTCSWLSNAGVNVAEKLRADGNFTLFYSCHPNLRADDFVPWQAPLSALMYQALTHRPEVLRYDNQRLRSLVDQWQKESCEQKKLSMMVQTLRKCLANATVGPQKPLYIVLDRADICDGSKALKRHFLKELVGLVSDNSLCVKVMLVVDSTLWEGLEDFFDDWKGEAKGRLLGKLGWNQREYAPHLPSPEWL</sequence>
<accession>A0AAD6BV84</accession>
<dbReference type="InterPro" id="IPR056884">
    <property type="entry name" value="NPHP3-like_N"/>
</dbReference>
<reference evidence="3" key="1">
    <citation type="submission" date="2022-12" db="EMBL/GenBank/DDBJ databases">
        <authorList>
            <person name="Petersen C."/>
        </authorList>
    </citation>
    <scope>NUCLEOTIDE SEQUENCE</scope>
    <source>
        <strain evidence="3">IBT 16125</strain>
    </source>
</reference>
<evidence type="ECO:0000313" key="3">
    <source>
        <dbReference type="EMBL" id="KAJ5432369.1"/>
    </source>
</evidence>
<dbReference type="Proteomes" id="UP001213681">
    <property type="component" value="Unassembled WGS sequence"/>
</dbReference>
<name>A0AAD6BV84_9EURO</name>
<keyword evidence="4" id="KW-1185">Reference proteome</keyword>
<organism evidence="3 4">
    <name type="scientific">Penicillium daleae</name>
    <dbReference type="NCBI Taxonomy" id="63821"/>
    <lineage>
        <taxon>Eukaryota</taxon>
        <taxon>Fungi</taxon>
        <taxon>Dikarya</taxon>
        <taxon>Ascomycota</taxon>
        <taxon>Pezizomycotina</taxon>
        <taxon>Eurotiomycetes</taxon>
        <taxon>Eurotiomycetidae</taxon>
        <taxon>Eurotiales</taxon>
        <taxon>Aspergillaceae</taxon>
        <taxon>Penicillium</taxon>
    </lineage>
</organism>
<evidence type="ECO:0000313" key="4">
    <source>
        <dbReference type="Proteomes" id="UP001213681"/>
    </source>
</evidence>
<dbReference type="AlphaFoldDB" id="A0AAD6BV84"/>
<evidence type="ECO:0000256" key="1">
    <source>
        <dbReference type="ARBA" id="ARBA00022737"/>
    </source>
</evidence>
<dbReference type="Pfam" id="PF24883">
    <property type="entry name" value="NPHP3_N"/>
    <property type="match status" value="1"/>
</dbReference>
<gene>
    <name evidence="3" type="ORF">N7458_011525</name>
</gene>
<comment type="caution">
    <text evidence="3">The sequence shown here is derived from an EMBL/GenBank/DDBJ whole genome shotgun (WGS) entry which is preliminary data.</text>
</comment>
<feature type="domain" description="Nephrocystin 3-like N-terminal" evidence="2">
    <location>
        <begin position="86"/>
        <end position="218"/>
    </location>
</feature>
<protein>
    <recommendedName>
        <fullName evidence="2">Nephrocystin 3-like N-terminal domain-containing protein</fullName>
    </recommendedName>
</protein>
<keyword evidence="1" id="KW-0677">Repeat</keyword>
<reference evidence="3" key="2">
    <citation type="journal article" date="2023" name="IMA Fungus">
        <title>Comparative genomic study of the Penicillium genus elucidates a diverse pangenome and 15 lateral gene transfer events.</title>
        <authorList>
            <person name="Petersen C."/>
            <person name="Sorensen T."/>
            <person name="Nielsen M.R."/>
            <person name="Sondergaard T.E."/>
            <person name="Sorensen J.L."/>
            <person name="Fitzpatrick D.A."/>
            <person name="Frisvad J.C."/>
            <person name="Nielsen K.L."/>
        </authorList>
    </citation>
    <scope>NUCLEOTIDE SEQUENCE</scope>
    <source>
        <strain evidence="3">IBT 16125</strain>
    </source>
</reference>